<comment type="similarity">
    <text evidence="2">Belongs to the TonB family.</text>
</comment>
<evidence type="ECO:0000256" key="4">
    <source>
        <dbReference type="ARBA" id="ARBA00022475"/>
    </source>
</evidence>
<accession>A0A4R2GIM6</accession>
<comment type="caution">
    <text evidence="12">The sequence shown here is derived from an EMBL/GenBank/DDBJ whole genome shotgun (WGS) entry which is preliminary data.</text>
</comment>
<dbReference type="InterPro" id="IPR037682">
    <property type="entry name" value="TonB_C"/>
</dbReference>
<sequence>MVRFYMLTIFFALAAFVNAQTLDTAKVEMIAFIEEAPFFNGNLKEFIQGELVYPLSAKKDTIEGTVVISFKIDTLGLTVNHKVVKGIREDLNNEALRVAKLIKFDRPALQKGRPIEVEYTVPVVFDLRHLKKKSKCKR</sequence>
<dbReference type="AlphaFoldDB" id="A0A4R2GIM6"/>
<feature type="signal peptide" evidence="10">
    <location>
        <begin position="1"/>
        <end position="19"/>
    </location>
</feature>
<evidence type="ECO:0000256" key="5">
    <source>
        <dbReference type="ARBA" id="ARBA00022519"/>
    </source>
</evidence>
<dbReference type="OrthoDB" id="1100720at2"/>
<reference evidence="12 13" key="1">
    <citation type="submission" date="2019-03" db="EMBL/GenBank/DDBJ databases">
        <title>Genomic Encyclopedia of Type Strains, Phase IV (KMG-IV): sequencing the most valuable type-strain genomes for metagenomic binning, comparative biology and taxonomic classification.</title>
        <authorList>
            <person name="Goeker M."/>
        </authorList>
    </citation>
    <scope>NUCLEOTIDE SEQUENCE [LARGE SCALE GENOMIC DNA]</scope>
    <source>
        <strain evidence="12 13">DSM 24179</strain>
    </source>
</reference>
<dbReference type="Proteomes" id="UP000295221">
    <property type="component" value="Unassembled WGS sequence"/>
</dbReference>
<evidence type="ECO:0000256" key="2">
    <source>
        <dbReference type="ARBA" id="ARBA00006555"/>
    </source>
</evidence>
<evidence type="ECO:0000256" key="8">
    <source>
        <dbReference type="ARBA" id="ARBA00022989"/>
    </source>
</evidence>
<dbReference type="GO" id="GO:0015031">
    <property type="term" value="P:protein transport"/>
    <property type="evidence" value="ECO:0007669"/>
    <property type="project" value="UniProtKB-KW"/>
</dbReference>
<dbReference type="InterPro" id="IPR051045">
    <property type="entry name" value="TonB-dependent_transducer"/>
</dbReference>
<evidence type="ECO:0000313" key="12">
    <source>
        <dbReference type="EMBL" id="TCO07753.1"/>
    </source>
</evidence>
<feature type="chain" id="PRO_5020302587" evidence="10">
    <location>
        <begin position="20"/>
        <end position="138"/>
    </location>
</feature>
<feature type="domain" description="TonB C-terminal" evidence="11">
    <location>
        <begin position="38"/>
        <end position="134"/>
    </location>
</feature>
<dbReference type="NCBIfam" id="TIGR01352">
    <property type="entry name" value="tonB_Cterm"/>
    <property type="match status" value="1"/>
</dbReference>
<comment type="subcellular location">
    <subcellularLocation>
        <location evidence="1">Cell inner membrane</location>
        <topology evidence="1">Single-pass membrane protein</topology>
        <orientation evidence="1">Periplasmic side</orientation>
    </subcellularLocation>
</comment>
<keyword evidence="4" id="KW-1003">Cell membrane</keyword>
<keyword evidence="8" id="KW-1133">Transmembrane helix</keyword>
<dbReference type="GO" id="GO:0055085">
    <property type="term" value="P:transmembrane transport"/>
    <property type="evidence" value="ECO:0007669"/>
    <property type="project" value="InterPro"/>
</dbReference>
<dbReference type="PROSITE" id="PS52015">
    <property type="entry name" value="TONB_CTD"/>
    <property type="match status" value="1"/>
</dbReference>
<dbReference type="RefSeq" id="WP_132434069.1">
    <property type="nucleotide sequence ID" value="NZ_SLWK01000007.1"/>
</dbReference>
<evidence type="ECO:0000256" key="6">
    <source>
        <dbReference type="ARBA" id="ARBA00022692"/>
    </source>
</evidence>
<dbReference type="GO" id="GO:0031992">
    <property type="term" value="F:energy transducer activity"/>
    <property type="evidence" value="ECO:0007669"/>
    <property type="project" value="TreeGrafter"/>
</dbReference>
<evidence type="ECO:0000256" key="9">
    <source>
        <dbReference type="ARBA" id="ARBA00023136"/>
    </source>
</evidence>
<evidence type="ECO:0000259" key="11">
    <source>
        <dbReference type="PROSITE" id="PS52015"/>
    </source>
</evidence>
<dbReference type="Pfam" id="PF03544">
    <property type="entry name" value="TonB_C"/>
    <property type="match status" value="1"/>
</dbReference>
<keyword evidence="5" id="KW-0997">Cell inner membrane</keyword>
<evidence type="ECO:0000256" key="10">
    <source>
        <dbReference type="SAM" id="SignalP"/>
    </source>
</evidence>
<organism evidence="12 13">
    <name type="scientific">Natronoflexus pectinivorans</name>
    <dbReference type="NCBI Taxonomy" id="682526"/>
    <lineage>
        <taxon>Bacteria</taxon>
        <taxon>Pseudomonadati</taxon>
        <taxon>Bacteroidota</taxon>
        <taxon>Bacteroidia</taxon>
        <taxon>Marinilabiliales</taxon>
        <taxon>Marinilabiliaceae</taxon>
        <taxon>Natronoflexus</taxon>
    </lineage>
</organism>
<keyword evidence="7" id="KW-0653">Protein transport</keyword>
<dbReference type="Gene3D" id="3.30.1150.10">
    <property type="match status" value="1"/>
</dbReference>
<dbReference type="PANTHER" id="PTHR33446:SF2">
    <property type="entry name" value="PROTEIN TONB"/>
    <property type="match status" value="1"/>
</dbReference>
<name>A0A4R2GIM6_9BACT</name>
<proteinExistence type="inferred from homology"/>
<keyword evidence="3" id="KW-0813">Transport</keyword>
<gene>
    <name evidence="12" type="ORF">EV194_107137</name>
</gene>
<evidence type="ECO:0000256" key="7">
    <source>
        <dbReference type="ARBA" id="ARBA00022927"/>
    </source>
</evidence>
<evidence type="ECO:0000256" key="3">
    <source>
        <dbReference type="ARBA" id="ARBA00022448"/>
    </source>
</evidence>
<dbReference type="PANTHER" id="PTHR33446">
    <property type="entry name" value="PROTEIN TONB-RELATED"/>
    <property type="match status" value="1"/>
</dbReference>
<dbReference type="SUPFAM" id="SSF74653">
    <property type="entry name" value="TolA/TonB C-terminal domain"/>
    <property type="match status" value="1"/>
</dbReference>
<dbReference type="InterPro" id="IPR006260">
    <property type="entry name" value="TonB/TolA_C"/>
</dbReference>
<dbReference type="GO" id="GO:0098797">
    <property type="term" value="C:plasma membrane protein complex"/>
    <property type="evidence" value="ECO:0007669"/>
    <property type="project" value="TreeGrafter"/>
</dbReference>
<keyword evidence="6" id="KW-0812">Transmembrane</keyword>
<keyword evidence="13" id="KW-1185">Reference proteome</keyword>
<keyword evidence="9" id="KW-0472">Membrane</keyword>
<protein>
    <submittedName>
        <fullName evidence="12">TonB family protein</fullName>
    </submittedName>
</protein>
<dbReference type="EMBL" id="SLWK01000007">
    <property type="protein sequence ID" value="TCO07753.1"/>
    <property type="molecule type" value="Genomic_DNA"/>
</dbReference>
<keyword evidence="10" id="KW-0732">Signal</keyword>
<evidence type="ECO:0000313" key="13">
    <source>
        <dbReference type="Proteomes" id="UP000295221"/>
    </source>
</evidence>
<evidence type="ECO:0000256" key="1">
    <source>
        <dbReference type="ARBA" id="ARBA00004383"/>
    </source>
</evidence>